<dbReference type="AlphaFoldDB" id="A0A7C2PB35"/>
<reference evidence="9" key="1">
    <citation type="journal article" date="2020" name="mSystems">
        <title>Genome- and Community-Level Interaction Insights into Carbon Utilization and Element Cycling Functions of Hydrothermarchaeota in Hydrothermal Sediment.</title>
        <authorList>
            <person name="Zhou Z."/>
            <person name="Liu Y."/>
            <person name="Xu W."/>
            <person name="Pan J."/>
            <person name="Luo Z.H."/>
            <person name="Li M."/>
        </authorList>
    </citation>
    <scope>NUCLEOTIDE SEQUENCE [LARGE SCALE GENOMIC DNA]</scope>
    <source>
        <strain evidence="9">SpSt-339</strain>
    </source>
</reference>
<comment type="caution">
    <text evidence="9">The sequence shown here is derived from an EMBL/GenBank/DDBJ whole genome shotgun (WGS) entry which is preliminary data.</text>
</comment>
<name>A0A7C2PB35_9PLAN</name>
<proteinExistence type="inferred from homology"/>
<keyword evidence="7" id="KW-0813">Transport</keyword>
<sequence length="139" mass="15263">MPLKSLPLDEPTINLTSMLDVVMLLIIFFMIGTQFTEEERQYDIQLPSVADVTALTGQPDEIVVNVAADGQITVRTETKTLADVEAFLSEARQRFPGQAVVVRGDGRGQYQHVMDVMAAARRAGIRNLSLAHQPQKAAP</sequence>
<evidence type="ECO:0000256" key="1">
    <source>
        <dbReference type="ARBA" id="ARBA00004162"/>
    </source>
</evidence>
<protein>
    <submittedName>
        <fullName evidence="9">Biopolymer transporter ExbD</fullName>
    </submittedName>
</protein>
<organism evidence="9">
    <name type="scientific">Schlesneria paludicola</name>
    <dbReference type="NCBI Taxonomy" id="360056"/>
    <lineage>
        <taxon>Bacteria</taxon>
        <taxon>Pseudomonadati</taxon>
        <taxon>Planctomycetota</taxon>
        <taxon>Planctomycetia</taxon>
        <taxon>Planctomycetales</taxon>
        <taxon>Planctomycetaceae</taxon>
        <taxon>Schlesneria</taxon>
    </lineage>
</organism>
<dbReference type="InterPro" id="IPR003400">
    <property type="entry name" value="ExbD"/>
</dbReference>
<feature type="transmembrane region" description="Helical" evidence="8">
    <location>
        <begin position="12"/>
        <end position="31"/>
    </location>
</feature>
<keyword evidence="6 8" id="KW-0472">Membrane</keyword>
<evidence type="ECO:0000256" key="8">
    <source>
        <dbReference type="SAM" id="Phobius"/>
    </source>
</evidence>
<dbReference type="Gene3D" id="3.30.420.270">
    <property type="match status" value="1"/>
</dbReference>
<keyword evidence="7" id="KW-0653">Protein transport</keyword>
<accession>A0A7C2PB35</accession>
<dbReference type="GO" id="GO:0022857">
    <property type="term" value="F:transmembrane transporter activity"/>
    <property type="evidence" value="ECO:0007669"/>
    <property type="project" value="InterPro"/>
</dbReference>
<evidence type="ECO:0000256" key="7">
    <source>
        <dbReference type="RuleBase" id="RU003879"/>
    </source>
</evidence>
<comment type="subcellular location">
    <subcellularLocation>
        <location evidence="1">Cell membrane</location>
        <topology evidence="1">Single-pass membrane protein</topology>
    </subcellularLocation>
    <subcellularLocation>
        <location evidence="7">Cell membrane</location>
        <topology evidence="7">Single-pass type II membrane protein</topology>
    </subcellularLocation>
</comment>
<evidence type="ECO:0000256" key="4">
    <source>
        <dbReference type="ARBA" id="ARBA00022692"/>
    </source>
</evidence>
<evidence type="ECO:0000256" key="2">
    <source>
        <dbReference type="ARBA" id="ARBA00005811"/>
    </source>
</evidence>
<comment type="similarity">
    <text evidence="2 7">Belongs to the ExbD/TolR family.</text>
</comment>
<dbReference type="EMBL" id="DSOK01000308">
    <property type="protein sequence ID" value="HEN15996.1"/>
    <property type="molecule type" value="Genomic_DNA"/>
</dbReference>
<gene>
    <name evidence="9" type="ORF">ENQ76_11080</name>
</gene>
<keyword evidence="3" id="KW-1003">Cell membrane</keyword>
<keyword evidence="5 8" id="KW-1133">Transmembrane helix</keyword>
<evidence type="ECO:0000256" key="6">
    <source>
        <dbReference type="ARBA" id="ARBA00023136"/>
    </source>
</evidence>
<evidence type="ECO:0000256" key="5">
    <source>
        <dbReference type="ARBA" id="ARBA00022989"/>
    </source>
</evidence>
<evidence type="ECO:0000313" key="9">
    <source>
        <dbReference type="EMBL" id="HEN15996.1"/>
    </source>
</evidence>
<dbReference type="PANTHER" id="PTHR30558:SF3">
    <property type="entry name" value="BIOPOLYMER TRANSPORT PROTEIN EXBD-RELATED"/>
    <property type="match status" value="1"/>
</dbReference>
<dbReference type="GO" id="GO:0005886">
    <property type="term" value="C:plasma membrane"/>
    <property type="evidence" value="ECO:0007669"/>
    <property type="project" value="UniProtKB-SubCell"/>
</dbReference>
<keyword evidence="4 7" id="KW-0812">Transmembrane</keyword>
<dbReference type="PANTHER" id="PTHR30558">
    <property type="entry name" value="EXBD MEMBRANE COMPONENT OF PMF-DRIVEN MACROMOLECULE IMPORT SYSTEM"/>
    <property type="match status" value="1"/>
</dbReference>
<dbReference type="GO" id="GO:0015031">
    <property type="term" value="P:protein transport"/>
    <property type="evidence" value="ECO:0007669"/>
    <property type="project" value="UniProtKB-KW"/>
</dbReference>
<dbReference type="Pfam" id="PF02472">
    <property type="entry name" value="ExbD"/>
    <property type="match status" value="1"/>
</dbReference>
<evidence type="ECO:0000256" key="3">
    <source>
        <dbReference type="ARBA" id="ARBA00022475"/>
    </source>
</evidence>